<dbReference type="InterPro" id="IPR014812">
    <property type="entry name" value="Vps51"/>
</dbReference>
<evidence type="ECO:0000256" key="5">
    <source>
        <dbReference type="SAM" id="MobiDB-lite"/>
    </source>
</evidence>
<comment type="caution">
    <text evidence="7">The sequence shown here is derived from an EMBL/GenBank/DDBJ whole genome shotgun (WGS) entry which is preliminary data.</text>
</comment>
<dbReference type="GO" id="GO:0016020">
    <property type="term" value="C:membrane"/>
    <property type="evidence" value="ECO:0007669"/>
    <property type="project" value="TreeGrafter"/>
</dbReference>
<feature type="coiled-coil region" evidence="4">
    <location>
        <begin position="104"/>
        <end position="138"/>
    </location>
</feature>
<feature type="region of interest" description="Disordered" evidence="5">
    <location>
        <begin position="674"/>
        <end position="719"/>
    </location>
</feature>
<protein>
    <recommendedName>
        <fullName evidence="3">Vacuolar protein sorting-associated protein 51 homolog</fullName>
    </recommendedName>
</protein>
<dbReference type="GO" id="GO:1990745">
    <property type="term" value="C:EARP complex"/>
    <property type="evidence" value="ECO:0007669"/>
    <property type="project" value="TreeGrafter"/>
</dbReference>
<comment type="function">
    <text evidence="3">Acts as component of the GARP complex that is involved in retrograde transport from early and late endosomes to the trans-Golgi network (TGN).</text>
</comment>
<evidence type="ECO:0000256" key="1">
    <source>
        <dbReference type="ARBA" id="ARBA00006080"/>
    </source>
</evidence>
<keyword evidence="3" id="KW-0445">Lipid transport</keyword>
<comment type="subunit">
    <text evidence="3">Component of the Golgi-associated retrograde protein (GARP) complex.</text>
</comment>
<keyword evidence="8" id="KW-1185">Reference proteome</keyword>
<gene>
    <name evidence="7" type="ORF">BZG36_00931</name>
</gene>
<feature type="compositionally biased region" description="Polar residues" evidence="5">
    <location>
        <begin position="698"/>
        <end position="712"/>
    </location>
</feature>
<reference evidence="7 8" key="1">
    <citation type="journal article" date="2017" name="Mycologia">
        <title>Bifiguratus adelaidae, gen. et sp. nov., a new member of Mucoromycotina in endophytic and soil-dwelling habitats.</title>
        <authorList>
            <person name="Torres-Cruz T.J."/>
            <person name="Billingsley Tobias T.L."/>
            <person name="Almatruk M."/>
            <person name="Hesse C."/>
            <person name="Kuske C.R."/>
            <person name="Desiro A."/>
            <person name="Benucci G.M."/>
            <person name="Bonito G."/>
            <person name="Stajich J.E."/>
            <person name="Dunlap C."/>
            <person name="Arnold A.E."/>
            <person name="Porras-Alfaro A."/>
        </authorList>
    </citation>
    <scope>NUCLEOTIDE SEQUENCE [LARGE SCALE GENOMIC DNA]</scope>
    <source>
        <strain evidence="7 8">AZ0501</strain>
    </source>
</reference>
<sequence>MNKGAPKRKSRTLLKSFYGFDKPESVPTTDPLNIGKVILVSEATPCANAACVDSVNFDAEQYFKKILSEKPLNGLVQRGNELATETRQLDGELKTLVYENYGKFISATESIQNMRRNVDNMENEMARLSSRMDVIFTESSKVHEAMEPKRTKIQQLNNVHHSLKRLQFIFDLPTRLRSCLEKGQLSTAVQYYVRTRPLFAHYKSLQLFDGIEKDAMEIMKGVREELWNRFHDSKQSLKSVNETVGLLVTLDEDLSELWQQYLPIMSAKLEDHLQAMADVISAHVDASSVNRAEEYDRAITDLWTELDTSLGLFQLYFLQDSKAKATARHRSSSVSSRNREANIMKLIAGKQQLLGAEERLDAAKRSQEVSMRSFNRSLSIIKDSLDPTTSEVSKLESDMDTLALLLKKAPLFNNLCKSLDAWSRVESFVSEYEANIVYALMTTVTTGITERINAFGLQISEDARRERSDSYEGMEATFILDCEEWLLSFVASEVFPVIQRDASILEKKLESSKSRKKFLAQVDKTLKTGMRRITETAMKPAGDLTFENSVTYLMCSRFVFDLGEYNIAQIYTAYSNILYPDPEAANRLFQDATEVRVAPHLLPDLDESSEAAREAGQAMLNEYVMMIGGQLSNMLRASYDTQPQIEHLNEPSQICAELVRLIQACHRDAQTIFPSEDDAPVHDTVSEASEDVNASHEFYQQSRGDPRSQPNPSVTSLSSVVTTKQTAPQNLLCPQVLQTIASGRQSFIDIDRLFSEKVEVFGKVDPSGYGICTAIIRIVFKAWIEIIRLQTLGKQEFWRLQIDVEWVRARLWVWFRDDLYQTRLLEEVIMSAFNRCTHPTAVDAKTLEQAVGIHWIRNL</sequence>
<name>A0A261Y5I5_9FUNG</name>
<dbReference type="Proteomes" id="UP000242875">
    <property type="component" value="Unassembled WGS sequence"/>
</dbReference>
<dbReference type="GO" id="GO:0007030">
    <property type="term" value="P:Golgi organization"/>
    <property type="evidence" value="ECO:0007669"/>
    <property type="project" value="UniProtKB-UniRule"/>
</dbReference>
<organism evidence="7 8">
    <name type="scientific">Bifiguratus adelaidae</name>
    <dbReference type="NCBI Taxonomy" id="1938954"/>
    <lineage>
        <taxon>Eukaryota</taxon>
        <taxon>Fungi</taxon>
        <taxon>Fungi incertae sedis</taxon>
        <taxon>Mucoromycota</taxon>
        <taxon>Mucoromycotina</taxon>
        <taxon>Endogonomycetes</taxon>
        <taxon>Endogonales</taxon>
        <taxon>Endogonales incertae sedis</taxon>
        <taxon>Bifiguratus</taxon>
    </lineage>
</organism>
<keyword evidence="3" id="KW-0333">Golgi apparatus</keyword>
<dbReference type="GO" id="GO:0042147">
    <property type="term" value="P:retrograde transport, endosome to Golgi"/>
    <property type="evidence" value="ECO:0007669"/>
    <property type="project" value="UniProtKB-UniRule"/>
</dbReference>
<dbReference type="OrthoDB" id="203678at2759"/>
<evidence type="ECO:0000313" key="7">
    <source>
        <dbReference type="EMBL" id="OZJ05869.1"/>
    </source>
</evidence>
<dbReference type="GO" id="GO:0005829">
    <property type="term" value="C:cytosol"/>
    <property type="evidence" value="ECO:0007669"/>
    <property type="project" value="GOC"/>
</dbReference>
<dbReference type="GO" id="GO:0032456">
    <property type="term" value="P:endocytic recycling"/>
    <property type="evidence" value="ECO:0007669"/>
    <property type="project" value="TreeGrafter"/>
</dbReference>
<dbReference type="GO" id="GO:0048193">
    <property type="term" value="P:Golgi vesicle transport"/>
    <property type="evidence" value="ECO:0007669"/>
    <property type="project" value="TreeGrafter"/>
</dbReference>
<evidence type="ECO:0000313" key="8">
    <source>
        <dbReference type="Proteomes" id="UP000242875"/>
    </source>
</evidence>
<accession>A0A261Y5I5</accession>
<dbReference type="EMBL" id="MVBO01000009">
    <property type="protein sequence ID" value="OZJ05869.1"/>
    <property type="molecule type" value="Genomic_DNA"/>
</dbReference>
<dbReference type="InterPro" id="IPR039481">
    <property type="entry name" value="EXOC2/Sec5_N_dom"/>
</dbReference>
<evidence type="ECO:0000256" key="4">
    <source>
        <dbReference type="SAM" id="Coils"/>
    </source>
</evidence>
<dbReference type="GO" id="GO:0006869">
    <property type="term" value="P:lipid transport"/>
    <property type="evidence" value="ECO:0007669"/>
    <property type="project" value="UniProtKB-UniRule"/>
</dbReference>
<dbReference type="Pfam" id="PF15469">
    <property type="entry name" value="Sec5"/>
    <property type="match status" value="1"/>
</dbReference>
<keyword evidence="2 3" id="KW-0813">Transport</keyword>
<evidence type="ECO:0000256" key="2">
    <source>
        <dbReference type="ARBA" id="ARBA00022448"/>
    </source>
</evidence>
<keyword evidence="3" id="KW-0653">Protein transport</keyword>
<evidence type="ECO:0000256" key="3">
    <source>
        <dbReference type="RuleBase" id="RU368010"/>
    </source>
</evidence>
<feature type="domain" description="Exocyst complex component EXOC2/Sec5 N-terminal" evidence="6">
    <location>
        <begin position="30"/>
        <end position="281"/>
    </location>
</feature>
<dbReference type="GO" id="GO:0000938">
    <property type="term" value="C:GARP complex"/>
    <property type="evidence" value="ECO:0007669"/>
    <property type="project" value="UniProtKB-UniRule"/>
</dbReference>
<comment type="subcellular location">
    <subcellularLocation>
        <location evidence="3">Golgi apparatus</location>
        <location evidence="3">trans-Golgi network</location>
    </subcellularLocation>
</comment>
<dbReference type="PANTHER" id="PTHR15954">
    <property type="entry name" value="VACUOLAR PROTEIN SORTING-ASSOCIATED PROTEIN 51 HOMOLOG"/>
    <property type="match status" value="1"/>
</dbReference>
<evidence type="ECO:0000259" key="6">
    <source>
        <dbReference type="Pfam" id="PF15469"/>
    </source>
</evidence>
<proteinExistence type="inferred from homology"/>
<keyword evidence="4" id="KW-0175">Coiled coil</keyword>
<dbReference type="GO" id="GO:0015031">
    <property type="term" value="P:protein transport"/>
    <property type="evidence" value="ECO:0007669"/>
    <property type="project" value="UniProtKB-UniRule"/>
</dbReference>
<dbReference type="AlphaFoldDB" id="A0A261Y5I5"/>
<comment type="similarity">
    <text evidence="1 3">Belongs to the VPS51 family.</text>
</comment>
<dbReference type="PANTHER" id="PTHR15954:SF4">
    <property type="entry name" value="VACUOLAR PROTEIN SORTING-ASSOCIATED PROTEIN 51 HOMOLOG"/>
    <property type="match status" value="1"/>
</dbReference>